<gene>
    <name evidence="3" type="ORF">BC793_122104</name>
</gene>
<dbReference type="PROSITE" id="PS00552">
    <property type="entry name" value="HTH_MERR_1"/>
    <property type="match status" value="1"/>
</dbReference>
<name>A0A316F490_9ACTN</name>
<dbReference type="PANTHER" id="PTHR30204">
    <property type="entry name" value="REDOX-CYCLING DRUG-SENSING TRANSCRIPTIONAL ACTIVATOR SOXR"/>
    <property type="match status" value="1"/>
</dbReference>
<feature type="domain" description="HTH merR-type" evidence="2">
    <location>
        <begin position="15"/>
        <end position="83"/>
    </location>
</feature>
<dbReference type="GO" id="GO:0003677">
    <property type="term" value="F:DNA binding"/>
    <property type="evidence" value="ECO:0007669"/>
    <property type="project" value="UniProtKB-KW"/>
</dbReference>
<organism evidence="3 4">
    <name type="scientific">Actinoplanes xinjiangensis</name>
    <dbReference type="NCBI Taxonomy" id="512350"/>
    <lineage>
        <taxon>Bacteria</taxon>
        <taxon>Bacillati</taxon>
        <taxon>Actinomycetota</taxon>
        <taxon>Actinomycetes</taxon>
        <taxon>Micromonosporales</taxon>
        <taxon>Micromonosporaceae</taxon>
        <taxon>Actinoplanes</taxon>
    </lineage>
</organism>
<sequence length="137" mass="15124">MVGVTMPQSTMPETTMRIGELATRSGVSVRALRYYEEQGLLTAERSDSGQRHYPERAVDRVQLIQMLYGAGLSSRTILELLPCVDAGVNTPESRARLAAERKRIDEQIAGLIRTRDRLDAVIAVSENPANGCTLIHD</sequence>
<protein>
    <submittedName>
        <fullName evidence="3">DNA-binding transcriptional MerR regulator</fullName>
    </submittedName>
</protein>
<dbReference type="SMART" id="SM00422">
    <property type="entry name" value="HTH_MERR"/>
    <property type="match status" value="1"/>
</dbReference>
<dbReference type="Proteomes" id="UP000245697">
    <property type="component" value="Unassembled WGS sequence"/>
</dbReference>
<accession>A0A316F490</accession>
<dbReference type="PANTHER" id="PTHR30204:SF97">
    <property type="entry name" value="MERR FAMILY REGULATORY PROTEIN"/>
    <property type="match status" value="1"/>
</dbReference>
<dbReference type="InterPro" id="IPR009061">
    <property type="entry name" value="DNA-bd_dom_put_sf"/>
</dbReference>
<evidence type="ECO:0000256" key="1">
    <source>
        <dbReference type="ARBA" id="ARBA00023125"/>
    </source>
</evidence>
<dbReference type="PRINTS" id="PR00040">
    <property type="entry name" value="HTHMERR"/>
</dbReference>
<comment type="caution">
    <text evidence="3">The sequence shown here is derived from an EMBL/GenBank/DDBJ whole genome shotgun (WGS) entry which is preliminary data.</text>
</comment>
<dbReference type="SUPFAM" id="SSF46955">
    <property type="entry name" value="Putative DNA-binding domain"/>
    <property type="match status" value="1"/>
</dbReference>
<dbReference type="EMBL" id="QGGR01000022">
    <property type="protein sequence ID" value="PWK39532.1"/>
    <property type="molecule type" value="Genomic_DNA"/>
</dbReference>
<dbReference type="CDD" id="cd01282">
    <property type="entry name" value="HTH_MerR-like_sg3"/>
    <property type="match status" value="1"/>
</dbReference>
<evidence type="ECO:0000313" key="3">
    <source>
        <dbReference type="EMBL" id="PWK39532.1"/>
    </source>
</evidence>
<dbReference type="PROSITE" id="PS50937">
    <property type="entry name" value="HTH_MERR_2"/>
    <property type="match status" value="1"/>
</dbReference>
<dbReference type="InterPro" id="IPR047057">
    <property type="entry name" value="MerR_fam"/>
</dbReference>
<dbReference type="Pfam" id="PF13411">
    <property type="entry name" value="MerR_1"/>
    <property type="match status" value="1"/>
</dbReference>
<keyword evidence="1 3" id="KW-0238">DNA-binding</keyword>
<dbReference type="Gene3D" id="1.10.1660.10">
    <property type="match status" value="1"/>
</dbReference>
<reference evidence="3 4" key="1">
    <citation type="submission" date="2018-05" db="EMBL/GenBank/DDBJ databases">
        <title>Genomic Encyclopedia of Archaeal and Bacterial Type Strains, Phase II (KMG-II): from individual species to whole genera.</title>
        <authorList>
            <person name="Goeker M."/>
        </authorList>
    </citation>
    <scope>NUCLEOTIDE SEQUENCE [LARGE SCALE GENOMIC DNA]</scope>
    <source>
        <strain evidence="3 4">DSM 45184</strain>
    </source>
</reference>
<keyword evidence="4" id="KW-1185">Reference proteome</keyword>
<evidence type="ECO:0000313" key="4">
    <source>
        <dbReference type="Proteomes" id="UP000245697"/>
    </source>
</evidence>
<dbReference type="AlphaFoldDB" id="A0A316F490"/>
<proteinExistence type="predicted"/>
<evidence type="ECO:0000259" key="2">
    <source>
        <dbReference type="PROSITE" id="PS50937"/>
    </source>
</evidence>
<dbReference type="InterPro" id="IPR000551">
    <property type="entry name" value="MerR-type_HTH_dom"/>
</dbReference>
<dbReference type="GO" id="GO:0003700">
    <property type="term" value="F:DNA-binding transcription factor activity"/>
    <property type="evidence" value="ECO:0007669"/>
    <property type="project" value="InterPro"/>
</dbReference>